<dbReference type="GO" id="GO:0046983">
    <property type="term" value="F:protein dimerization activity"/>
    <property type="evidence" value="ECO:0007669"/>
    <property type="project" value="InterPro"/>
</dbReference>
<keyword evidence="3" id="KW-1185">Reference proteome</keyword>
<evidence type="ECO:0000313" key="2">
    <source>
        <dbReference type="EMBL" id="KYP43299.1"/>
    </source>
</evidence>
<sequence length="246" mass="29229">MNIWYDIFFVVNSVSKIMQSKDMHIDVAIDHLRDLITYLKNYRENGFTSALESTKEMVIEMDIEPKFNEKCKIHKKKILDQSISSIKSRFEQFLEYENMFDFLFDSNKFKTLGEDELKKYCINLEKILSFEDHSDIDSLDLFSELKLLKEILTNEINTQLKILNYIKRSCSFPNTYIAYKILLTLSVIVERSFSKLKLIKSYLRSTILQYRLNELTILSIESKMLELLDYKILINNFAVQETRKIT</sequence>
<feature type="domain" description="HAT C-terminal dimerisation" evidence="1">
    <location>
        <begin position="149"/>
        <end position="224"/>
    </location>
</feature>
<proteinExistence type="predicted"/>
<accession>A0A151RL75</accession>
<dbReference type="STRING" id="3821.A0A151RL75"/>
<dbReference type="Pfam" id="PF05699">
    <property type="entry name" value="Dimer_Tnp_hAT"/>
    <property type="match status" value="1"/>
</dbReference>
<reference evidence="2" key="1">
    <citation type="journal article" date="2012" name="Nat. Biotechnol.">
        <title>Draft genome sequence of pigeonpea (Cajanus cajan), an orphan legume crop of resource-poor farmers.</title>
        <authorList>
            <person name="Varshney R.K."/>
            <person name="Chen W."/>
            <person name="Li Y."/>
            <person name="Bharti A.K."/>
            <person name="Saxena R.K."/>
            <person name="Schlueter J.A."/>
            <person name="Donoghue M.T."/>
            <person name="Azam S."/>
            <person name="Fan G."/>
            <person name="Whaley A.M."/>
            <person name="Farmer A.D."/>
            <person name="Sheridan J."/>
            <person name="Iwata A."/>
            <person name="Tuteja R."/>
            <person name="Penmetsa R.V."/>
            <person name="Wu W."/>
            <person name="Upadhyaya H.D."/>
            <person name="Yang S.P."/>
            <person name="Shah T."/>
            <person name="Saxena K.B."/>
            <person name="Michael T."/>
            <person name="McCombie W.R."/>
            <person name="Yang B."/>
            <person name="Zhang G."/>
            <person name="Yang H."/>
            <person name="Wang J."/>
            <person name="Spillane C."/>
            <person name="Cook D.R."/>
            <person name="May G.D."/>
            <person name="Xu X."/>
            <person name="Jackson S.A."/>
        </authorList>
    </citation>
    <scope>NUCLEOTIDE SEQUENCE [LARGE SCALE GENOMIC DNA]</scope>
</reference>
<dbReference type="Proteomes" id="UP000075243">
    <property type="component" value="Unassembled WGS sequence"/>
</dbReference>
<dbReference type="PANTHER" id="PTHR45749">
    <property type="match status" value="1"/>
</dbReference>
<dbReference type="Gramene" id="C.cajan_32208.t">
    <property type="protein sequence ID" value="C.cajan_32208.t"/>
    <property type="gene ID" value="C.cajan_32208"/>
</dbReference>
<protein>
    <recommendedName>
        <fullName evidence="1">HAT C-terminal dimerisation domain-containing protein</fullName>
    </recommendedName>
</protein>
<dbReference type="EMBL" id="KQ483673">
    <property type="protein sequence ID" value="KYP43299.1"/>
    <property type="molecule type" value="Genomic_DNA"/>
</dbReference>
<gene>
    <name evidence="2" type="ORF">KK1_035255</name>
</gene>
<evidence type="ECO:0000313" key="3">
    <source>
        <dbReference type="Proteomes" id="UP000075243"/>
    </source>
</evidence>
<dbReference type="PANTHER" id="PTHR45749:SF35">
    <property type="entry name" value="AC-LIKE TRANSPOSASE-RELATED"/>
    <property type="match status" value="1"/>
</dbReference>
<dbReference type="InterPro" id="IPR008906">
    <property type="entry name" value="HATC_C_dom"/>
</dbReference>
<name>A0A151RL75_CAJCA</name>
<evidence type="ECO:0000259" key="1">
    <source>
        <dbReference type="Pfam" id="PF05699"/>
    </source>
</evidence>
<organism evidence="2 3">
    <name type="scientific">Cajanus cajan</name>
    <name type="common">Pigeon pea</name>
    <name type="synonym">Cajanus indicus</name>
    <dbReference type="NCBI Taxonomy" id="3821"/>
    <lineage>
        <taxon>Eukaryota</taxon>
        <taxon>Viridiplantae</taxon>
        <taxon>Streptophyta</taxon>
        <taxon>Embryophyta</taxon>
        <taxon>Tracheophyta</taxon>
        <taxon>Spermatophyta</taxon>
        <taxon>Magnoliopsida</taxon>
        <taxon>eudicotyledons</taxon>
        <taxon>Gunneridae</taxon>
        <taxon>Pentapetalae</taxon>
        <taxon>rosids</taxon>
        <taxon>fabids</taxon>
        <taxon>Fabales</taxon>
        <taxon>Fabaceae</taxon>
        <taxon>Papilionoideae</taxon>
        <taxon>50 kb inversion clade</taxon>
        <taxon>NPAAA clade</taxon>
        <taxon>indigoferoid/millettioid clade</taxon>
        <taxon>Phaseoleae</taxon>
        <taxon>Cajanus</taxon>
    </lineage>
</organism>
<dbReference type="AlphaFoldDB" id="A0A151RL75"/>